<keyword evidence="4" id="KW-1185">Reference proteome</keyword>
<gene>
    <name evidence="3" type="ORF">N308_01601</name>
</gene>
<dbReference type="PANTHER" id="PTHR23287:SF16">
    <property type="entry name" value="TECTONIN BETA-PROPELLER REPEAT-CONTAINING PROTEIN 2"/>
    <property type="match status" value="1"/>
</dbReference>
<dbReference type="InterPro" id="IPR036322">
    <property type="entry name" value="WD40_repeat_dom_sf"/>
</dbReference>
<reference evidence="3 4" key="1">
    <citation type="submission" date="2014-04" db="EMBL/GenBank/DDBJ databases">
        <title>Genome evolution of avian class.</title>
        <authorList>
            <person name="Zhang G."/>
            <person name="Li C."/>
        </authorList>
    </citation>
    <scope>NUCLEOTIDE SEQUENCE [LARGE SCALE GENOMIC DNA]</scope>
    <source>
        <strain evidence="3">BGI_N308</strain>
    </source>
</reference>
<evidence type="ECO:0000313" key="4">
    <source>
        <dbReference type="Proteomes" id="UP000053584"/>
    </source>
</evidence>
<feature type="region of interest" description="Disordered" evidence="1">
    <location>
        <begin position="387"/>
        <end position="408"/>
    </location>
</feature>
<dbReference type="PANTHER" id="PTHR23287">
    <property type="entry name" value="RUBY-EYE2-LIKE PROTEIN"/>
    <property type="match status" value="1"/>
</dbReference>
<protein>
    <submittedName>
        <fullName evidence="3">Tectonin beta-propeller repeat-containing protein 2</fullName>
    </submittedName>
</protein>
<dbReference type="Pfam" id="PF06462">
    <property type="entry name" value="Hyd_WA"/>
    <property type="match status" value="3"/>
</dbReference>
<organism evidence="3 4">
    <name type="scientific">Struthio camelus australis</name>
    <dbReference type="NCBI Taxonomy" id="441894"/>
    <lineage>
        <taxon>Eukaryota</taxon>
        <taxon>Metazoa</taxon>
        <taxon>Chordata</taxon>
        <taxon>Craniata</taxon>
        <taxon>Vertebrata</taxon>
        <taxon>Euteleostomi</taxon>
        <taxon>Archelosauria</taxon>
        <taxon>Archosauria</taxon>
        <taxon>Dinosauria</taxon>
        <taxon>Saurischia</taxon>
        <taxon>Theropoda</taxon>
        <taxon>Coelurosauria</taxon>
        <taxon>Aves</taxon>
        <taxon>Palaeognathae</taxon>
        <taxon>Struthioniformes</taxon>
        <taxon>Struthionidae</taxon>
        <taxon>Struthio</taxon>
    </lineage>
</organism>
<feature type="region of interest" description="Disordered" evidence="1">
    <location>
        <begin position="453"/>
        <end position="496"/>
    </location>
</feature>
<dbReference type="GO" id="GO:0032527">
    <property type="term" value="P:protein exit from endoplasmic reticulum"/>
    <property type="evidence" value="ECO:0007669"/>
    <property type="project" value="TreeGrafter"/>
</dbReference>
<name>A0A093HIQ0_STRCA</name>
<dbReference type="Pfam" id="PF23756">
    <property type="entry name" value="Beta-prop_HPS5"/>
    <property type="match status" value="1"/>
</dbReference>
<dbReference type="SMART" id="SM00706">
    <property type="entry name" value="TECPR"/>
    <property type="match status" value="10"/>
</dbReference>
<evidence type="ECO:0000259" key="2">
    <source>
        <dbReference type="Pfam" id="PF23756"/>
    </source>
</evidence>
<dbReference type="InterPro" id="IPR015943">
    <property type="entry name" value="WD40/YVTN_repeat-like_dom_sf"/>
</dbReference>
<feature type="compositionally biased region" description="Low complexity" evidence="1">
    <location>
        <begin position="392"/>
        <end position="408"/>
    </location>
</feature>
<accession>A0A093HIQ0</accession>
<dbReference type="GO" id="GO:0005737">
    <property type="term" value="C:cytoplasm"/>
    <property type="evidence" value="ECO:0007669"/>
    <property type="project" value="GOC"/>
</dbReference>
<feature type="compositionally biased region" description="Basic and acidic residues" evidence="1">
    <location>
        <begin position="719"/>
        <end position="728"/>
    </location>
</feature>
<feature type="domain" description="HPS5-like beta-propeller" evidence="2">
    <location>
        <begin position="36"/>
        <end position="345"/>
    </location>
</feature>
<dbReference type="InterPro" id="IPR006624">
    <property type="entry name" value="Beta-propeller_rpt_TECPR"/>
</dbReference>
<sequence>MASVASPVVFKEFCPLYYLLNAIPTKVQKGFRSIVVYLTALDTNGDYIAVGSSIGMLYLYCRHLNQMKKYNFEGKCESITFVKLLSCFDDLVAVGTASGRVAVFQLVSSLPGRNKQLRRFDVAGIHKSSITALAWSPNGMKLFSGDDRGRIVYSALDLDQGICNSSLVLEEPSSIVQLDYNQKVLLVSTLQRTLLFYTEEKSVKQVGTQPRKNTGKFGACFIPGLCKQSDLTLFAARPGLRLWKSDIHGTVQATFILKDIFAGGIKTFELYPRLEPSDRGSCSSPEKHLGLVSCFFREGWVLTWNEYSIYLLDTVNQALIGGLEGYGDIVSVSCTNNEIFLLKGDRDIIRISSRPEGLSSIAKDDLETPVLSEKSFDRVGDLSNETRKRGCSVASESRSRSSSVNSVDSGSSFMICADQLSEAQRESQPSSQRFSVISSEDFDQELIVKPIKVKKKKKKKQESGTKKNHSSLEGTPSYERQLSGDSPHSVNADSFSMTSSLMSGSIDHLSTGSPDQESMFSVESHTILQEDNGSETFSVLQSPESTTVLIHEENGDIVDLQKLPSSDSGMEDLASSVDIEYNPSVLSANGECCPGRLSQEEQQAFTALCETDETLDKTKLQDAEKCFEEPDLSDQMFLECNSIPRVQTSLILKESDGAGRKDRQQRSLINSSLSDPSVLQFDASKEVSSENTSISGWNFESAIKAKSSTSTAEWVANTHESKTEKSASSDEEDIYGHGIPYSSSETSMPEVGAGLAAQDVARISLDEMVLLKSDQFAESWMGYSGPGYGILSLVVSEKYIWCLDYRGSLYCSALPGAGLWWQKFEDGVQQVAVSPSGALLWKIEQKTNKAYACGKVTIKGKRHWYEALPQAVFVALSDDTAWIIRTNGDLYLQTGLSVDRPCARAVKVDCPYPLSQVTSRNNVVWALSEQRALLYREGVRSFCPEGEQWKSDIVSEMQALEPVCITLGDQQTLWALDIHGNLWFRTGIVSKKPQGDDNHWWQVSITDYVVFDQCSLFQTIIQATHTVATAAQVPVEKVADKLRMAFWSQQLQCQPSLLGVNSSGVWISSGKNEFHVAKGNLIGTYWNNIVPRGTASATKWVFVLASTASSKEGSFLWLCQSSKDLFCVSDQNPQFRPSTVQLPPEAEMVHYSACQDAIWGLDSLGQIFIRTLSPSCPTGMHWTKLDLSQLGAVKLNSLACGNQHVWACDTSGGVYFRVGTQPLNPSLMLPAWIMIEPPIQPVGINLVSIHSSPNDQMLWAIDSKWNVHVRIGITDEMPVGTDWEHVPGLQACQLAVSTRTVWARCPNGDVARRYGVTDKNPAGDYWKKIPGNVTLTPLDELWAISPSGSLLQRLTKTFSHSHNLQKNNDTSVLLHPDDFEDEWEVI</sequence>
<proteinExistence type="predicted"/>
<feature type="compositionally biased region" description="Polar residues" evidence="1">
    <location>
        <begin position="471"/>
        <end position="493"/>
    </location>
</feature>
<evidence type="ECO:0000256" key="1">
    <source>
        <dbReference type="SAM" id="MobiDB-lite"/>
    </source>
</evidence>
<dbReference type="Pfam" id="PF19193">
    <property type="entry name" value="Tectonin"/>
    <property type="match status" value="1"/>
</dbReference>
<dbReference type="EMBL" id="KL206356">
    <property type="protein sequence ID" value="KFV81611.1"/>
    <property type="molecule type" value="Genomic_DNA"/>
</dbReference>
<evidence type="ECO:0000313" key="3">
    <source>
        <dbReference type="EMBL" id="KFV81611.1"/>
    </source>
</evidence>
<dbReference type="InterPro" id="IPR056499">
    <property type="entry name" value="Beta-prop_HPS5-like"/>
</dbReference>
<dbReference type="SUPFAM" id="SSF50978">
    <property type="entry name" value="WD40 repeat-like"/>
    <property type="match status" value="1"/>
</dbReference>
<dbReference type="STRING" id="441894.ENSSCUP00000012626"/>
<dbReference type="Gene3D" id="2.130.10.10">
    <property type="entry name" value="YVTN repeat-like/Quinoprotein amine dehydrogenase"/>
    <property type="match status" value="1"/>
</dbReference>
<feature type="region of interest" description="Disordered" evidence="1">
    <location>
        <begin position="715"/>
        <end position="738"/>
    </location>
</feature>
<dbReference type="Proteomes" id="UP000053584">
    <property type="component" value="Unassembled WGS sequence"/>
</dbReference>